<gene>
    <name evidence="4" type="ORF">ACGRVM_12925</name>
</gene>
<dbReference type="Proteomes" id="UP001607157">
    <property type="component" value="Unassembled WGS sequence"/>
</dbReference>
<keyword evidence="3" id="KW-0812">Transmembrane</keyword>
<accession>A0ABW7IAA5</accession>
<proteinExistence type="inferred from homology"/>
<keyword evidence="1" id="KW-0375">Hydrogen ion transport</keyword>
<dbReference type="PIRSF" id="PIRSF032126">
    <property type="entry name" value="F0F1_ATP_synthase_subunit_I"/>
    <property type="match status" value="1"/>
</dbReference>
<comment type="function">
    <text evidence="1">A possible function for this protein is to guide the assembly of the membrane sector of the ATPase enzyme complex.</text>
</comment>
<evidence type="ECO:0000313" key="5">
    <source>
        <dbReference type="Proteomes" id="UP001607157"/>
    </source>
</evidence>
<dbReference type="Pfam" id="PF09527">
    <property type="entry name" value="ATPase_gene1"/>
    <property type="match status" value="1"/>
</dbReference>
<keyword evidence="3" id="KW-1133">Transmembrane helix</keyword>
<dbReference type="EMBL" id="JBIHMM010000003">
    <property type="protein sequence ID" value="MFH0254802.1"/>
    <property type="molecule type" value="Genomic_DNA"/>
</dbReference>
<evidence type="ECO:0000313" key="4">
    <source>
        <dbReference type="EMBL" id="MFH0254802.1"/>
    </source>
</evidence>
<feature type="transmembrane region" description="Helical" evidence="3">
    <location>
        <begin position="39"/>
        <end position="61"/>
    </location>
</feature>
<dbReference type="RefSeq" id="WP_377172293.1">
    <property type="nucleotide sequence ID" value="NZ_JBHTJC010000003.1"/>
</dbReference>
<name>A0ABW7IAA5_9RHOB</name>
<comment type="similarity">
    <text evidence="1">Belongs to the bacterial AtpI family.</text>
</comment>
<keyword evidence="5" id="KW-1185">Reference proteome</keyword>
<protein>
    <recommendedName>
        <fullName evidence="1">ATP synthase protein I</fullName>
    </recommendedName>
</protein>
<sequence length="120" mass="13019">MTDPDHRARLRDLEAKIEALKAPKAAKSHTEEHYSQAQLAWRMVIELVAGLLIGFGIGYGLDSLFGTLPIFLVLFTLLGLAAGINVMIRSAKEIQQTQEAEAAKDNTAAGGRDERAKDGD</sequence>
<evidence type="ECO:0000256" key="2">
    <source>
        <dbReference type="SAM" id="MobiDB-lite"/>
    </source>
</evidence>
<keyword evidence="1" id="KW-0406">Ion transport</keyword>
<evidence type="ECO:0000256" key="3">
    <source>
        <dbReference type="SAM" id="Phobius"/>
    </source>
</evidence>
<keyword evidence="1" id="KW-0813">Transport</keyword>
<evidence type="ECO:0000256" key="1">
    <source>
        <dbReference type="PIRNR" id="PIRNR032126"/>
    </source>
</evidence>
<organism evidence="4 5">
    <name type="scientific">Roseovarius aquimarinus</name>
    <dbReference type="NCBI Taxonomy" id="1229156"/>
    <lineage>
        <taxon>Bacteria</taxon>
        <taxon>Pseudomonadati</taxon>
        <taxon>Pseudomonadota</taxon>
        <taxon>Alphaproteobacteria</taxon>
        <taxon>Rhodobacterales</taxon>
        <taxon>Roseobacteraceae</taxon>
        <taxon>Roseovarius</taxon>
    </lineage>
</organism>
<feature type="transmembrane region" description="Helical" evidence="3">
    <location>
        <begin position="67"/>
        <end position="88"/>
    </location>
</feature>
<dbReference type="InterPro" id="IPR032820">
    <property type="entry name" value="ATPase_put"/>
</dbReference>
<feature type="region of interest" description="Disordered" evidence="2">
    <location>
        <begin position="95"/>
        <end position="120"/>
    </location>
</feature>
<comment type="caution">
    <text evidence="4">The sequence shown here is derived from an EMBL/GenBank/DDBJ whole genome shotgun (WGS) entry which is preliminary data.</text>
</comment>
<dbReference type="InterPro" id="IPR016989">
    <property type="entry name" value="Atp1_alphaprobac"/>
</dbReference>
<keyword evidence="1 3" id="KW-0472">Membrane</keyword>
<reference evidence="4 5" key="1">
    <citation type="submission" date="2024-10" db="EMBL/GenBank/DDBJ databases">
        <authorList>
            <person name="Yang X.-N."/>
        </authorList>
    </citation>
    <scope>NUCLEOTIDE SEQUENCE [LARGE SCALE GENOMIC DNA]</scope>
    <source>
        <strain evidence="4 5">CAU 1059</strain>
    </source>
</reference>
<feature type="compositionally biased region" description="Basic and acidic residues" evidence="2">
    <location>
        <begin position="111"/>
        <end position="120"/>
    </location>
</feature>